<evidence type="ECO:0000313" key="2">
    <source>
        <dbReference type="Proteomes" id="UP000188268"/>
    </source>
</evidence>
<comment type="caution">
    <text evidence="1">The sequence shown here is derived from an EMBL/GenBank/DDBJ whole genome shotgun (WGS) entry which is preliminary data.</text>
</comment>
<keyword evidence="2" id="KW-1185">Reference proteome</keyword>
<dbReference type="Proteomes" id="UP000188268">
    <property type="component" value="Unassembled WGS sequence"/>
</dbReference>
<gene>
    <name evidence="1" type="ORF">CCACVL1_05938</name>
</gene>
<dbReference type="EMBL" id="AWWV01007825">
    <property type="protein sequence ID" value="OMO94531.1"/>
    <property type="molecule type" value="Genomic_DNA"/>
</dbReference>
<organism evidence="1 2">
    <name type="scientific">Corchorus capsularis</name>
    <name type="common">Jute</name>
    <dbReference type="NCBI Taxonomy" id="210143"/>
    <lineage>
        <taxon>Eukaryota</taxon>
        <taxon>Viridiplantae</taxon>
        <taxon>Streptophyta</taxon>
        <taxon>Embryophyta</taxon>
        <taxon>Tracheophyta</taxon>
        <taxon>Spermatophyta</taxon>
        <taxon>Magnoliopsida</taxon>
        <taxon>eudicotyledons</taxon>
        <taxon>Gunneridae</taxon>
        <taxon>Pentapetalae</taxon>
        <taxon>rosids</taxon>
        <taxon>malvids</taxon>
        <taxon>Malvales</taxon>
        <taxon>Malvaceae</taxon>
        <taxon>Grewioideae</taxon>
        <taxon>Apeibeae</taxon>
        <taxon>Corchorus</taxon>
    </lineage>
</organism>
<name>A0A1R3JI73_COCAP</name>
<evidence type="ECO:0000313" key="1">
    <source>
        <dbReference type="EMBL" id="OMO94531.1"/>
    </source>
</evidence>
<reference evidence="1 2" key="1">
    <citation type="submission" date="2013-09" db="EMBL/GenBank/DDBJ databases">
        <title>Corchorus capsularis genome sequencing.</title>
        <authorList>
            <person name="Alam M."/>
            <person name="Haque M.S."/>
            <person name="Islam M.S."/>
            <person name="Emdad E.M."/>
            <person name="Islam M.M."/>
            <person name="Ahmed B."/>
            <person name="Halim A."/>
            <person name="Hossen Q.M.M."/>
            <person name="Hossain M.Z."/>
            <person name="Ahmed R."/>
            <person name="Khan M.M."/>
            <person name="Islam R."/>
            <person name="Rashid M.M."/>
            <person name="Khan S.A."/>
            <person name="Rahman M.S."/>
            <person name="Alam M."/>
        </authorList>
    </citation>
    <scope>NUCLEOTIDE SEQUENCE [LARGE SCALE GENOMIC DNA]</scope>
    <source>
        <strain evidence="2">cv. CVL-1</strain>
        <tissue evidence="1">Whole seedling</tissue>
    </source>
</reference>
<dbReference type="Gramene" id="OMO94531">
    <property type="protein sequence ID" value="OMO94531"/>
    <property type="gene ID" value="CCACVL1_05938"/>
</dbReference>
<dbReference type="AlphaFoldDB" id="A0A1R3JI73"/>
<sequence length="42" mass="4694">MKTKAKATGTVATIPFRSIITNIAFLLQRIHGIRVNHAFEVK</sequence>
<proteinExistence type="predicted"/>
<accession>A0A1R3JI73</accession>
<protein>
    <submittedName>
        <fullName evidence="1">Uncharacterized protein</fullName>
    </submittedName>
</protein>